<comment type="caution">
    <text evidence="8">The sequence shown here is derived from an EMBL/GenBank/DDBJ whole genome shotgun (WGS) entry which is preliminary data.</text>
</comment>
<dbReference type="Pfam" id="PF01565">
    <property type="entry name" value="FAD_binding_4"/>
    <property type="match status" value="1"/>
</dbReference>
<keyword evidence="4" id="KW-1133">Transmembrane helix</keyword>
<dbReference type="AlphaFoldDB" id="A0A2H0RL37"/>
<dbReference type="GO" id="GO:0005737">
    <property type="term" value="C:cytoplasm"/>
    <property type="evidence" value="ECO:0007669"/>
    <property type="project" value="TreeGrafter"/>
</dbReference>
<protein>
    <recommendedName>
        <fullName evidence="2">Delta(24)-sterol reductase</fullName>
        <ecNumber evidence="2">1.3.1.72</ecNumber>
    </recommendedName>
</protein>
<feature type="domain" description="FAD-binding PCMH-type" evidence="7">
    <location>
        <begin position="8"/>
        <end position="174"/>
    </location>
</feature>
<dbReference type="GO" id="GO:0000246">
    <property type="term" value="F:Delta24(24-1) sterol reductase activity"/>
    <property type="evidence" value="ECO:0007669"/>
    <property type="project" value="TreeGrafter"/>
</dbReference>
<dbReference type="Proteomes" id="UP000230833">
    <property type="component" value="Unassembled WGS sequence"/>
</dbReference>
<evidence type="ECO:0000313" key="8">
    <source>
        <dbReference type="EMBL" id="PIR47213.1"/>
    </source>
</evidence>
<dbReference type="Gene3D" id="3.30.465.10">
    <property type="match status" value="1"/>
</dbReference>
<keyword evidence="6" id="KW-0472">Membrane</keyword>
<dbReference type="InterPro" id="IPR040165">
    <property type="entry name" value="Diminuto-like"/>
</dbReference>
<dbReference type="GO" id="GO:0071949">
    <property type="term" value="F:FAD binding"/>
    <property type="evidence" value="ECO:0007669"/>
    <property type="project" value="InterPro"/>
</dbReference>
<dbReference type="EC" id="1.3.1.72" evidence="2"/>
<dbReference type="InterPro" id="IPR016169">
    <property type="entry name" value="FAD-bd_PCMH_sub2"/>
</dbReference>
<organism evidence="8 9">
    <name type="scientific">Candidatus Vogelbacteria bacterium CG10_big_fil_rev_8_21_14_0_10_45_14</name>
    <dbReference type="NCBI Taxonomy" id="1975042"/>
    <lineage>
        <taxon>Bacteria</taxon>
        <taxon>Candidatus Vogeliibacteriota</taxon>
    </lineage>
</organism>
<reference evidence="8 9" key="1">
    <citation type="submission" date="2017-09" db="EMBL/GenBank/DDBJ databases">
        <title>Depth-based differentiation of microbial function through sediment-hosted aquifers and enrichment of novel symbionts in the deep terrestrial subsurface.</title>
        <authorList>
            <person name="Probst A.J."/>
            <person name="Ladd B."/>
            <person name="Jarett J.K."/>
            <person name="Geller-Mcgrath D.E."/>
            <person name="Sieber C.M."/>
            <person name="Emerson J.B."/>
            <person name="Anantharaman K."/>
            <person name="Thomas B.C."/>
            <person name="Malmstrom R."/>
            <person name="Stieglmeier M."/>
            <person name="Klingl A."/>
            <person name="Woyke T."/>
            <person name="Ryan C.M."/>
            <person name="Banfield J.F."/>
        </authorList>
    </citation>
    <scope>NUCLEOTIDE SEQUENCE [LARGE SCALE GENOMIC DNA]</scope>
    <source>
        <strain evidence="8">CG10_big_fil_rev_8_21_14_0_10_45_14</strain>
    </source>
</reference>
<dbReference type="InterPro" id="IPR016166">
    <property type="entry name" value="FAD-bd_PCMH"/>
</dbReference>
<evidence type="ECO:0000256" key="2">
    <source>
        <dbReference type="ARBA" id="ARBA00012405"/>
    </source>
</evidence>
<gene>
    <name evidence="8" type="ORF">COV07_00220</name>
</gene>
<dbReference type="GO" id="GO:0008202">
    <property type="term" value="P:steroid metabolic process"/>
    <property type="evidence" value="ECO:0007669"/>
    <property type="project" value="TreeGrafter"/>
</dbReference>
<evidence type="ECO:0000256" key="1">
    <source>
        <dbReference type="ARBA" id="ARBA00004167"/>
    </source>
</evidence>
<evidence type="ECO:0000256" key="3">
    <source>
        <dbReference type="ARBA" id="ARBA00022692"/>
    </source>
</evidence>
<sequence>MIWGMQLSSEHRDKVGNICERIKELRAEKILARVYKGSTNSTRTLRFKKREVVDISDLDNVLSVCREKMVAIVEPNVAFDKLVREVGKYGLVPAVVPEFPGITIGGGIAGGAGESSSFRDGLVHTMSEEYEVVLGDGSIVYASAKENTDLFLAMAGTYGSLGIITAIKLKLIPKTKYVRLSYFPVTSFKEATERTVSLSKECSDFVDGIMFAPDKGILMAGSRTDNKEGLPVHRFSRAWDEWFYLHAKKRMEYPQNDIVPLEDYLFRYDRGTFWMGAYGFSRFLVPFNRLTRFFHNHLCKARVMYKAIQETDTSQQYFVQDLSVPARNFVELLSYTNEKLGIYPLWICPLMTDKCSAFSPTHLGDEMVLNLGIWGPYTGTHDDFVKINIDFENKTRLFGGRKILYAHVYEDEENFWQSYDKKLYNSLRDKYEAQGPFPSLFDKVVVREQYTPHVKRGFVQAFRPFWKQRLS</sequence>
<dbReference type="PANTHER" id="PTHR10801:SF0">
    <property type="entry name" value="DELTA(24)-STEROL REDUCTASE"/>
    <property type="match status" value="1"/>
</dbReference>
<proteinExistence type="predicted"/>
<comment type="subcellular location">
    <subcellularLocation>
        <location evidence="1">Membrane</location>
        <topology evidence="1">Single-pass membrane protein</topology>
    </subcellularLocation>
</comment>
<evidence type="ECO:0000256" key="4">
    <source>
        <dbReference type="ARBA" id="ARBA00022989"/>
    </source>
</evidence>
<keyword evidence="5" id="KW-0560">Oxidoreductase</keyword>
<dbReference type="SUPFAM" id="SSF56176">
    <property type="entry name" value="FAD-binding/transporter-associated domain-like"/>
    <property type="match status" value="1"/>
</dbReference>
<keyword evidence="3" id="KW-0812">Transmembrane</keyword>
<dbReference type="PROSITE" id="PS51387">
    <property type="entry name" value="FAD_PCMH"/>
    <property type="match status" value="1"/>
</dbReference>
<evidence type="ECO:0000256" key="5">
    <source>
        <dbReference type="ARBA" id="ARBA00023002"/>
    </source>
</evidence>
<evidence type="ECO:0000259" key="7">
    <source>
        <dbReference type="PROSITE" id="PS51387"/>
    </source>
</evidence>
<dbReference type="EMBL" id="PCYL01000003">
    <property type="protein sequence ID" value="PIR47213.1"/>
    <property type="molecule type" value="Genomic_DNA"/>
</dbReference>
<accession>A0A2H0RL37</accession>
<dbReference type="GO" id="GO:0050614">
    <property type="term" value="F:Delta24-sterol reductase activity"/>
    <property type="evidence" value="ECO:0007669"/>
    <property type="project" value="UniProtKB-EC"/>
</dbReference>
<dbReference type="PANTHER" id="PTHR10801">
    <property type="entry name" value="24-DEHYDROCHOLESTEROL REDUCTASE"/>
    <property type="match status" value="1"/>
</dbReference>
<dbReference type="InterPro" id="IPR036318">
    <property type="entry name" value="FAD-bd_PCMH-like_sf"/>
</dbReference>
<name>A0A2H0RL37_9BACT</name>
<evidence type="ECO:0000256" key="6">
    <source>
        <dbReference type="ARBA" id="ARBA00023136"/>
    </source>
</evidence>
<dbReference type="GO" id="GO:0016020">
    <property type="term" value="C:membrane"/>
    <property type="evidence" value="ECO:0007669"/>
    <property type="project" value="UniProtKB-SubCell"/>
</dbReference>
<dbReference type="InterPro" id="IPR006094">
    <property type="entry name" value="Oxid_FAD_bind_N"/>
</dbReference>
<evidence type="ECO:0000313" key="9">
    <source>
        <dbReference type="Proteomes" id="UP000230833"/>
    </source>
</evidence>